<gene>
    <name evidence="5" type="ORF">GCM10008170_12360</name>
    <name evidence="6" type="ORF">JOD31_000138</name>
</gene>
<organism evidence="5 8">
    <name type="scientific">Methylopila capsulata</name>
    <dbReference type="NCBI Taxonomy" id="61654"/>
    <lineage>
        <taxon>Bacteria</taxon>
        <taxon>Pseudomonadati</taxon>
        <taxon>Pseudomonadota</taxon>
        <taxon>Alphaproteobacteria</taxon>
        <taxon>Hyphomicrobiales</taxon>
        <taxon>Methylopilaceae</taxon>
        <taxon>Methylopila</taxon>
    </lineage>
</organism>
<evidence type="ECO:0000256" key="3">
    <source>
        <dbReference type="ARBA" id="ARBA00022723"/>
    </source>
</evidence>
<dbReference type="Pfam" id="PF01152">
    <property type="entry name" value="Bac_globin"/>
    <property type="match status" value="1"/>
</dbReference>
<dbReference type="EMBL" id="BSFF01000002">
    <property type="protein sequence ID" value="GLK55217.1"/>
    <property type="molecule type" value="Genomic_DNA"/>
</dbReference>
<comment type="caution">
    <text evidence="5">The sequence shown here is derived from an EMBL/GenBank/DDBJ whole genome shotgun (WGS) entry which is preliminary data.</text>
</comment>
<dbReference type="EMBL" id="JAFBCY010000001">
    <property type="protein sequence ID" value="MBM7849926.1"/>
    <property type="molecule type" value="Genomic_DNA"/>
</dbReference>
<evidence type="ECO:0000313" key="7">
    <source>
        <dbReference type="Proteomes" id="UP000758856"/>
    </source>
</evidence>
<keyword evidence="7" id="KW-1185">Reference proteome</keyword>
<dbReference type="GO" id="GO:0020037">
    <property type="term" value="F:heme binding"/>
    <property type="evidence" value="ECO:0007669"/>
    <property type="project" value="InterPro"/>
</dbReference>
<evidence type="ECO:0000313" key="8">
    <source>
        <dbReference type="Proteomes" id="UP001143400"/>
    </source>
</evidence>
<keyword evidence="1" id="KW-0813">Transport</keyword>
<dbReference type="Gene3D" id="1.10.490.10">
    <property type="entry name" value="Globins"/>
    <property type="match status" value="1"/>
</dbReference>
<proteinExistence type="predicted"/>
<reference evidence="5" key="1">
    <citation type="journal article" date="2014" name="Int. J. Syst. Evol. Microbiol.">
        <title>Complete genome sequence of Corynebacterium casei LMG S-19264T (=DSM 44701T), isolated from a smear-ripened cheese.</title>
        <authorList>
            <consortium name="US DOE Joint Genome Institute (JGI-PGF)"/>
            <person name="Walter F."/>
            <person name="Albersmeier A."/>
            <person name="Kalinowski J."/>
            <person name="Ruckert C."/>
        </authorList>
    </citation>
    <scope>NUCLEOTIDE SEQUENCE</scope>
    <source>
        <strain evidence="5">VKM B-1606</strain>
    </source>
</reference>
<accession>A0A9W6IRK2</accession>
<evidence type="ECO:0000256" key="2">
    <source>
        <dbReference type="ARBA" id="ARBA00022617"/>
    </source>
</evidence>
<evidence type="ECO:0000256" key="1">
    <source>
        <dbReference type="ARBA" id="ARBA00022448"/>
    </source>
</evidence>
<dbReference type="AlphaFoldDB" id="A0A9W6IRK2"/>
<dbReference type="RefSeq" id="WP_204948406.1">
    <property type="nucleotide sequence ID" value="NZ_BSFF01000002.1"/>
</dbReference>
<dbReference type="GO" id="GO:0046872">
    <property type="term" value="F:metal ion binding"/>
    <property type="evidence" value="ECO:0007669"/>
    <property type="project" value="UniProtKB-KW"/>
</dbReference>
<keyword evidence="2" id="KW-0349">Heme</keyword>
<reference evidence="5" key="3">
    <citation type="submission" date="2023-01" db="EMBL/GenBank/DDBJ databases">
        <authorList>
            <person name="Sun Q."/>
            <person name="Evtushenko L."/>
        </authorList>
    </citation>
    <scope>NUCLEOTIDE SEQUENCE</scope>
    <source>
        <strain evidence="5">VKM B-1606</strain>
    </source>
</reference>
<protein>
    <submittedName>
        <fullName evidence="6">Hemoglobin</fullName>
    </submittedName>
</protein>
<dbReference type="InterPro" id="IPR012292">
    <property type="entry name" value="Globin/Proto"/>
</dbReference>
<dbReference type="InterPro" id="IPR009050">
    <property type="entry name" value="Globin-like_sf"/>
</dbReference>
<evidence type="ECO:0000313" key="5">
    <source>
        <dbReference type="EMBL" id="GLK55217.1"/>
    </source>
</evidence>
<dbReference type="SUPFAM" id="SSF46458">
    <property type="entry name" value="Globin-like"/>
    <property type="match status" value="1"/>
</dbReference>
<dbReference type="CDD" id="cd08916">
    <property type="entry name" value="TrHb3_P"/>
    <property type="match status" value="1"/>
</dbReference>
<keyword evidence="4" id="KW-0408">Iron</keyword>
<name>A0A9W6IRK2_9HYPH</name>
<evidence type="ECO:0000313" key="6">
    <source>
        <dbReference type="EMBL" id="MBM7849926.1"/>
    </source>
</evidence>
<sequence length="154" mass="18154">MNVPTRPAAEAIMPRAVTEGIDERLIRRVVDRFYAQARKDEIIGPIFRAAVPDERWRAHLDTIVDFWSSMLLGTRRYDGRPLRKHLMLPDLGDEHFRRWLALFRKTVEDLCQPDVAAFWADRSERIGNSFRINVRMHHGDDVLHLKPLEREPYP</sequence>
<keyword evidence="3" id="KW-0479">Metal-binding</keyword>
<dbReference type="InterPro" id="IPR001486">
    <property type="entry name" value="Hemoglobin_trunc"/>
</dbReference>
<evidence type="ECO:0000256" key="4">
    <source>
        <dbReference type="ARBA" id="ARBA00023004"/>
    </source>
</evidence>
<reference evidence="6 7" key="2">
    <citation type="submission" date="2021-01" db="EMBL/GenBank/DDBJ databases">
        <title>Genomic Encyclopedia of Type Strains, Phase IV (KMG-IV): sequencing the most valuable type-strain genomes for metagenomic binning, comparative biology and taxonomic classification.</title>
        <authorList>
            <person name="Goeker M."/>
        </authorList>
    </citation>
    <scope>NUCLEOTIDE SEQUENCE [LARGE SCALE GENOMIC DNA]</scope>
    <source>
        <strain evidence="6 7">DSM 6130</strain>
    </source>
</reference>
<dbReference type="Proteomes" id="UP000758856">
    <property type="component" value="Unassembled WGS sequence"/>
</dbReference>
<dbReference type="Proteomes" id="UP001143400">
    <property type="component" value="Unassembled WGS sequence"/>
</dbReference>
<dbReference type="GO" id="GO:0019825">
    <property type="term" value="F:oxygen binding"/>
    <property type="evidence" value="ECO:0007669"/>
    <property type="project" value="InterPro"/>
</dbReference>